<keyword evidence="1" id="KW-0805">Transcription regulation</keyword>
<keyword evidence="3" id="KW-0804">Transcription</keyword>
<dbReference type="GO" id="GO:0043565">
    <property type="term" value="F:sequence-specific DNA binding"/>
    <property type="evidence" value="ECO:0007669"/>
    <property type="project" value="InterPro"/>
</dbReference>
<dbReference type="OrthoDB" id="9803764at2"/>
<evidence type="ECO:0000256" key="2">
    <source>
        <dbReference type="ARBA" id="ARBA00023125"/>
    </source>
</evidence>
<dbReference type="Proteomes" id="UP000064137">
    <property type="component" value="Chromosome"/>
</dbReference>
<dbReference type="InterPro" id="IPR052158">
    <property type="entry name" value="INH-QAR"/>
</dbReference>
<dbReference type="PANTHER" id="PTHR43130:SF3">
    <property type="entry name" value="HTH-TYPE TRANSCRIPTIONAL REGULATOR RV1931C"/>
    <property type="match status" value="1"/>
</dbReference>
<evidence type="ECO:0000259" key="4">
    <source>
        <dbReference type="PROSITE" id="PS01124"/>
    </source>
</evidence>
<evidence type="ECO:0000313" key="5">
    <source>
        <dbReference type="EMBL" id="ALZ84971.1"/>
    </source>
</evidence>
<dbReference type="Pfam" id="PF01965">
    <property type="entry name" value="DJ-1_PfpI"/>
    <property type="match status" value="1"/>
</dbReference>
<proteinExistence type="predicted"/>
<dbReference type="PANTHER" id="PTHR43130">
    <property type="entry name" value="ARAC-FAMILY TRANSCRIPTIONAL REGULATOR"/>
    <property type="match status" value="1"/>
</dbReference>
<evidence type="ECO:0000256" key="3">
    <source>
        <dbReference type="ARBA" id="ARBA00023163"/>
    </source>
</evidence>
<dbReference type="EMBL" id="CP013987">
    <property type="protein sequence ID" value="ALZ84971.1"/>
    <property type="molecule type" value="Genomic_DNA"/>
</dbReference>
<accession>A0A0U4VP82</accession>
<name>A0A0U4VP82_9PSED</name>
<dbReference type="InterPro" id="IPR009057">
    <property type="entry name" value="Homeodomain-like_sf"/>
</dbReference>
<reference evidence="5 6" key="1">
    <citation type="submission" date="2016-01" db="EMBL/GenBank/DDBJ databases">
        <title>Annotation of Pseudomonas oryzihabitans USDA-ARS-USMARC-56511.</title>
        <authorList>
            <person name="Harhay G.P."/>
            <person name="Harhay D.M."/>
            <person name="Smith T.P.L."/>
            <person name="Bono J.L."/>
            <person name="Heaton M.P."/>
            <person name="Clawson M.L."/>
            <person name="Chitko-Mckown C.G."/>
            <person name="Capik S.F."/>
            <person name="DeDonder K.D."/>
            <person name="Apley M.D."/>
            <person name="Lubbers B.V."/>
            <person name="White B.J."/>
            <person name="Larson R.L."/>
        </authorList>
    </citation>
    <scope>NUCLEOTIDE SEQUENCE [LARGE SCALE GENOMIC DNA]</scope>
    <source>
        <strain evidence="5 6">USDA-ARS-USMARC-56511</strain>
    </source>
</reference>
<dbReference type="GO" id="GO:0003700">
    <property type="term" value="F:DNA-binding transcription factor activity"/>
    <property type="evidence" value="ECO:0007669"/>
    <property type="project" value="InterPro"/>
</dbReference>
<dbReference type="InterPro" id="IPR002818">
    <property type="entry name" value="DJ-1/PfpI"/>
</dbReference>
<dbReference type="KEGG" id="por:APT59_12515"/>
<sequence>MHDQPPVELGLLLYPGVQLATVHGLTDLFEIAGRLTGTAEDAERPRLRVSHWRLEEGEAAPRRVYDSLSAASGSPSVLILPPSLAEPITPEAAAPYREWLRRQHQSGVRLASICAGAFLLAETGLLEGRTATTHWLYVERFNARFPGVRLDADQLLIDGEDLVTAGGLMAWTDLGLRLVDRYLGAKRMLDTARILVIDPPGRQQRYYSAFSPRLSHGDSAVLAVQEWLQETGAQDIALATLAKRAGLEQRTFLRRFRQATGMTTTAYCQQLRVGRARELLQASRLPLERVAWEVGYSDPGAFRKVFTRVVGLSPGDYRRRFGGVVRAGR</sequence>
<dbReference type="SUPFAM" id="SSF46689">
    <property type="entry name" value="Homeodomain-like"/>
    <property type="match status" value="2"/>
</dbReference>
<dbReference type="SUPFAM" id="SSF52317">
    <property type="entry name" value="Class I glutamine amidotransferase-like"/>
    <property type="match status" value="1"/>
</dbReference>
<dbReference type="AlphaFoldDB" id="A0A0U4VP82"/>
<keyword evidence="2" id="KW-0238">DNA-binding</keyword>
<evidence type="ECO:0000313" key="6">
    <source>
        <dbReference type="Proteomes" id="UP000064137"/>
    </source>
</evidence>
<dbReference type="PROSITE" id="PS01124">
    <property type="entry name" value="HTH_ARAC_FAMILY_2"/>
    <property type="match status" value="1"/>
</dbReference>
<evidence type="ECO:0000256" key="1">
    <source>
        <dbReference type="ARBA" id="ARBA00023015"/>
    </source>
</evidence>
<gene>
    <name evidence="5" type="ORF">APT59_12515</name>
</gene>
<dbReference type="SMART" id="SM00342">
    <property type="entry name" value="HTH_ARAC"/>
    <property type="match status" value="1"/>
</dbReference>
<dbReference type="InterPro" id="IPR029062">
    <property type="entry name" value="Class_I_gatase-like"/>
</dbReference>
<feature type="domain" description="HTH araC/xylS-type" evidence="4">
    <location>
        <begin position="222"/>
        <end position="320"/>
    </location>
</feature>
<dbReference type="InterPro" id="IPR018062">
    <property type="entry name" value="HTH_AraC-typ_CS"/>
</dbReference>
<dbReference type="InterPro" id="IPR018060">
    <property type="entry name" value="HTH_AraC"/>
</dbReference>
<organism evidence="5 6">
    <name type="scientific">Pseudomonas oryzihabitans</name>
    <dbReference type="NCBI Taxonomy" id="47885"/>
    <lineage>
        <taxon>Bacteria</taxon>
        <taxon>Pseudomonadati</taxon>
        <taxon>Pseudomonadota</taxon>
        <taxon>Gammaproteobacteria</taxon>
        <taxon>Pseudomonadales</taxon>
        <taxon>Pseudomonadaceae</taxon>
        <taxon>Pseudomonas</taxon>
    </lineage>
</organism>
<dbReference type="RefSeq" id="WP_059315145.1">
    <property type="nucleotide sequence ID" value="NZ_CP013987.1"/>
</dbReference>
<protein>
    <submittedName>
        <fullName evidence="5">AraC family transcriptional regulator</fullName>
    </submittedName>
</protein>
<dbReference type="Gene3D" id="3.40.50.880">
    <property type="match status" value="1"/>
</dbReference>
<dbReference type="CDD" id="cd03138">
    <property type="entry name" value="GATase1_AraC_2"/>
    <property type="match status" value="1"/>
</dbReference>
<dbReference type="PROSITE" id="PS00041">
    <property type="entry name" value="HTH_ARAC_FAMILY_1"/>
    <property type="match status" value="1"/>
</dbReference>
<dbReference type="GO" id="GO:0009893">
    <property type="term" value="P:positive regulation of metabolic process"/>
    <property type="evidence" value="ECO:0007669"/>
    <property type="project" value="UniProtKB-ARBA"/>
</dbReference>
<dbReference type="Pfam" id="PF12833">
    <property type="entry name" value="HTH_18"/>
    <property type="match status" value="1"/>
</dbReference>
<dbReference type="Gene3D" id="1.10.10.60">
    <property type="entry name" value="Homeodomain-like"/>
    <property type="match status" value="2"/>
</dbReference>